<organism evidence="1 2">
    <name type="scientific">Mycolicibacterium sarraceniae</name>
    <dbReference type="NCBI Taxonomy" id="1534348"/>
    <lineage>
        <taxon>Bacteria</taxon>
        <taxon>Bacillati</taxon>
        <taxon>Actinomycetota</taxon>
        <taxon>Actinomycetes</taxon>
        <taxon>Mycobacteriales</taxon>
        <taxon>Mycobacteriaceae</taxon>
        <taxon>Mycolicibacterium</taxon>
    </lineage>
</organism>
<evidence type="ECO:0000313" key="2">
    <source>
        <dbReference type="Proteomes" id="UP000466445"/>
    </source>
</evidence>
<dbReference type="KEGG" id="msar:MSAR_38450"/>
<name>A0A7I7SWW4_9MYCO</name>
<dbReference type="Proteomes" id="UP000466445">
    <property type="component" value="Chromosome"/>
</dbReference>
<dbReference type="AlphaFoldDB" id="A0A7I7SWW4"/>
<gene>
    <name evidence="1" type="ORF">MSAR_38450</name>
</gene>
<keyword evidence="2" id="KW-1185">Reference proteome</keyword>
<reference evidence="1 2" key="1">
    <citation type="journal article" date="2019" name="Emerg. Microbes Infect.">
        <title>Comprehensive subspecies identification of 175 nontuberculous mycobacteria species based on 7547 genomic profiles.</title>
        <authorList>
            <person name="Matsumoto Y."/>
            <person name="Kinjo T."/>
            <person name="Motooka D."/>
            <person name="Nabeya D."/>
            <person name="Jung N."/>
            <person name="Uechi K."/>
            <person name="Horii T."/>
            <person name="Iida T."/>
            <person name="Fujita J."/>
            <person name="Nakamura S."/>
        </authorList>
    </citation>
    <scope>NUCLEOTIDE SEQUENCE [LARGE SCALE GENOMIC DNA]</scope>
    <source>
        <strain evidence="1 2">JCM 30395</strain>
    </source>
</reference>
<accession>A0A7I7SWW4</accession>
<protein>
    <submittedName>
        <fullName evidence="1">Uncharacterized protein</fullName>
    </submittedName>
</protein>
<proteinExistence type="predicted"/>
<dbReference type="EMBL" id="AP022595">
    <property type="protein sequence ID" value="BBY60709.1"/>
    <property type="molecule type" value="Genomic_DNA"/>
</dbReference>
<sequence length="76" mass="7819">MRGVVIGTGFGKYAAAPAYQMLGFDFPPAPRRSPPPALSSILAQVADAVRTGTQLAPSSDDGVAVAPTMDQLRAMS</sequence>
<evidence type="ECO:0000313" key="1">
    <source>
        <dbReference type="EMBL" id="BBY60709.1"/>
    </source>
</evidence>